<sequence length="152" mass="17046">MGVDMTVSLAIGAFRHTWSYERNMTSSLQPGSLYVLLDLRSPDLSNTTFHWALNLHHANAPRASGHKYHIKTLGDGWIADHAPLGGVLKSFLLVCLVRVACDVPAERWRETEALIRLRDGEIKINDGGITCRIWVMNALDRLRNAGLAWRKS</sequence>
<evidence type="ECO:0000313" key="2">
    <source>
        <dbReference type="Proteomes" id="UP000076871"/>
    </source>
</evidence>
<name>A0A165HIX3_9APHY</name>
<proteinExistence type="predicted"/>
<dbReference type="RefSeq" id="XP_040769434.1">
    <property type="nucleotide sequence ID" value="XM_040914092.1"/>
</dbReference>
<organism evidence="1 2">
    <name type="scientific">Laetiporus sulphureus 93-53</name>
    <dbReference type="NCBI Taxonomy" id="1314785"/>
    <lineage>
        <taxon>Eukaryota</taxon>
        <taxon>Fungi</taxon>
        <taxon>Dikarya</taxon>
        <taxon>Basidiomycota</taxon>
        <taxon>Agaricomycotina</taxon>
        <taxon>Agaricomycetes</taxon>
        <taxon>Polyporales</taxon>
        <taxon>Laetiporus</taxon>
    </lineage>
</organism>
<accession>A0A165HIX3</accession>
<protein>
    <submittedName>
        <fullName evidence="1">Uncharacterized protein</fullName>
    </submittedName>
</protein>
<dbReference type="OrthoDB" id="3016366at2759"/>
<evidence type="ECO:0000313" key="1">
    <source>
        <dbReference type="EMBL" id="KZT11786.1"/>
    </source>
</evidence>
<dbReference type="InParanoid" id="A0A165HIX3"/>
<dbReference type="EMBL" id="KV427606">
    <property type="protein sequence ID" value="KZT11786.1"/>
    <property type="molecule type" value="Genomic_DNA"/>
</dbReference>
<keyword evidence="2" id="KW-1185">Reference proteome</keyword>
<dbReference type="GeneID" id="63831120"/>
<dbReference type="AlphaFoldDB" id="A0A165HIX3"/>
<gene>
    <name evidence="1" type="ORF">LAESUDRAFT_808765</name>
</gene>
<reference evidence="1 2" key="1">
    <citation type="journal article" date="2016" name="Mol. Biol. Evol.">
        <title>Comparative Genomics of Early-Diverging Mushroom-Forming Fungi Provides Insights into the Origins of Lignocellulose Decay Capabilities.</title>
        <authorList>
            <person name="Nagy L.G."/>
            <person name="Riley R."/>
            <person name="Tritt A."/>
            <person name="Adam C."/>
            <person name="Daum C."/>
            <person name="Floudas D."/>
            <person name="Sun H."/>
            <person name="Yadav J.S."/>
            <person name="Pangilinan J."/>
            <person name="Larsson K.H."/>
            <person name="Matsuura K."/>
            <person name="Barry K."/>
            <person name="Labutti K."/>
            <person name="Kuo R."/>
            <person name="Ohm R.A."/>
            <person name="Bhattacharya S.S."/>
            <person name="Shirouzu T."/>
            <person name="Yoshinaga Y."/>
            <person name="Martin F.M."/>
            <person name="Grigoriev I.V."/>
            <person name="Hibbett D.S."/>
        </authorList>
    </citation>
    <scope>NUCLEOTIDE SEQUENCE [LARGE SCALE GENOMIC DNA]</scope>
    <source>
        <strain evidence="1 2">93-53</strain>
    </source>
</reference>
<dbReference type="Proteomes" id="UP000076871">
    <property type="component" value="Unassembled WGS sequence"/>
</dbReference>